<protein>
    <recommendedName>
        <fullName evidence="4">Secreted protein</fullName>
    </recommendedName>
</protein>
<comment type="caution">
    <text evidence="2">The sequence shown here is derived from an EMBL/GenBank/DDBJ whole genome shotgun (WGS) entry which is preliminary data.</text>
</comment>
<dbReference type="Proteomes" id="UP001501358">
    <property type="component" value="Unassembled WGS sequence"/>
</dbReference>
<keyword evidence="1" id="KW-1133">Transmembrane helix</keyword>
<evidence type="ECO:0000256" key="1">
    <source>
        <dbReference type="SAM" id="Phobius"/>
    </source>
</evidence>
<evidence type="ECO:0000313" key="3">
    <source>
        <dbReference type="Proteomes" id="UP001501358"/>
    </source>
</evidence>
<organism evidence="2 3">
    <name type="scientific">Streptomyces thermolineatus</name>
    <dbReference type="NCBI Taxonomy" id="44033"/>
    <lineage>
        <taxon>Bacteria</taxon>
        <taxon>Bacillati</taxon>
        <taxon>Actinomycetota</taxon>
        <taxon>Actinomycetes</taxon>
        <taxon>Kitasatosporales</taxon>
        <taxon>Streptomycetaceae</taxon>
        <taxon>Streptomyces</taxon>
    </lineage>
</organism>
<keyword evidence="3" id="KW-1185">Reference proteome</keyword>
<keyword evidence="1" id="KW-0812">Transmembrane</keyword>
<evidence type="ECO:0008006" key="4">
    <source>
        <dbReference type="Google" id="ProtNLM"/>
    </source>
</evidence>
<accession>A0ABN3KUP3</accession>
<dbReference type="EMBL" id="BAAATA010000002">
    <property type="protein sequence ID" value="GAA2472311.1"/>
    <property type="molecule type" value="Genomic_DNA"/>
</dbReference>
<reference evidence="2 3" key="1">
    <citation type="journal article" date="2019" name="Int. J. Syst. Evol. Microbiol.">
        <title>The Global Catalogue of Microorganisms (GCM) 10K type strain sequencing project: providing services to taxonomists for standard genome sequencing and annotation.</title>
        <authorList>
            <consortium name="The Broad Institute Genomics Platform"/>
            <consortium name="The Broad Institute Genome Sequencing Center for Infectious Disease"/>
            <person name="Wu L."/>
            <person name="Ma J."/>
        </authorList>
    </citation>
    <scope>NUCLEOTIDE SEQUENCE [LARGE SCALE GENOMIC DNA]</scope>
    <source>
        <strain evidence="2 3">JCM 6307</strain>
    </source>
</reference>
<keyword evidence="1" id="KW-0472">Membrane</keyword>
<evidence type="ECO:0000313" key="2">
    <source>
        <dbReference type="EMBL" id="GAA2472311.1"/>
    </source>
</evidence>
<name>A0ABN3KUP3_9ACTN</name>
<proteinExistence type="predicted"/>
<gene>
    <name evidence="2" type="ORF">GCM10010406_05010</name>
</gene>
<feature type="transmembrane region" description="Helical" evidence="1">
    <location>
        <begin position="6"/>
        <end position="25"/>
    </location>
</feature>
<sequence length="157" mass="17480">MAVDWGTLIGTGLGAAVGIGATLFAERSRWKRDQFSKEREVRRQLYAEYLAALSRTRNQLRDIARSPDLPADERAERAGERFRSGGAYELRHQMAIVAPEAVVGPSERALRRLRDLSDSLEAGAVHPEERWTTGHAAFGDALEELRTAMRKDLHAAP</sequence>